<feature type="transmembrane region" description="Helical" evidence="1">
    <location>
        <begin position="179"/>
        <end position="200"/>
    </location>
</feature>
<accession>A0A9E4ZWY7</accession>
<keyword evidence="1" id="KW-0472">Membrane</keyword>
<dbReference type="EMBL" id="JAPVES010000030">
    <property type="protein sequence ID" value="MCZ3374088.1"/>
    <property type="molecule type" value="Genomic_DNA"/>
</dbReference>
<evidence type="ECO:0000313" key="3">
    <source>
        <dbReference type="EMBL" id="MCZ3366766.1"/>
    </source>
</evidence>
<keyword evidence="1" id="KW-0812">Transmembrane</keyword>
<evidence type="ECO:0000313" key="5">
    <source>
        <dbReference type="Proteomes" id="UP001068021"/>
    </source>
</evidence>
<keyword evidence="5" id="KW-1185">Reference proteome</keyword>
<organism evidence="3 5">
    <name type="scientific">Methanobacterium veterum</name>
    <dbReference type="NCBI Taxonomy" id="408577"/>
    <lineage>
        <taxon>Archaea</taxon>
        <taxon>Methanobacteriati</taxon>
        <taxon>Methanobacteriota</taxon>
        <taxon>Methanomada group</taxon>
        <taxon>Methanobacteria</taxon>
        <taxon>Methanobacteriales</taxon>
        <taxon>Methanobacteriaceae</taxon>
        <taxon>Methanobacterium</taxon>
    </lineage>
</organism>
<dbReference type="InterPro" id="IPR032816">
    <property type="entry name" value="VTT_dom"/>
</dbReference>
<dbReference type="GO" id="GO:0005886">
    <property type="term" value="C:plasma membrane"/>
    <property type="evidence" value="ECO:0007669"/>
    <property type="project" value="TreeGrafter"/>
</dbReference>
<protein>
    <submittedName>
        <fullName evidence="3">VTT domain-containing protein</fullName>
    </submittedName>
</protein>
<feature type="domain" description="VTT" evidence="2">
    <location>
        <begin position="70"/>
        <end position="185"/>
    </location>
</feature>
<keyword evidence="1" id="KW-1133">Transmembrane helix</keyword>
<dbReference type="PANTHER" id="PTHR42709:SF9">
    <property type="entry name" value="ALKALINE PHOSPHATASE LIKE PROTEIN"/>
    <property type="match status" value="1"/>
</dbReference>
<dbReference type="RefSeq" id="WP_048080843.1">
    <property type="nucleotide sequence ID" value="NZ_JAPVER010000020.1"/>
</dbReference>
<dbReference type="Proteomes" id="UP001074446">
    <property type="component" value="Unassembled WGS sequence"/>
</dbReference>
<reference evidence="3" key="1">
    <citation type="submission" date="2022-12" db="EMBL/GenBank/DDBJ databases">
        <title>Reclassification of two methanogenic archaea species isolated from the Kolyma lowland permafrost.</title>
        <authorList>
            <person name="Trubitsyn V.E."/>
            <person name="Rivkina E.M."/>
            <person name="Shcherbakova V.A."/>
        </authorList>
    </citation>
    <scope>NUCLEOTIDE SEQUENCE</scope>
    <source>
        <strain evidence="3">M2</strain>
        <strain evidence="4">MK4</strain>
    </source>
</reference>
<dbReference type="EMBL" id="JAPVER010000020">
    <property type="protein sequence ID" value="MCZ3366766.1"/>
    <property type="molecule type" value="Genomic_DNA"/>
</dbReference>
<proteinExistence type="predicted"/>
<evidence type="ECO:0000313" key="4">
    <source>
        <dbReference type="EMBL" id="MCZ3374088.1"/>
    </source>
</evidence>
<gene>
    <name evidence="4" type="ORF">O3H35_15680</name>
    <name evidence="3" type="ORF">O3H54_12820</name>
</gene>
<evidence type="ECO:0000259" key="2">
    <source>
        <dbReference type="Pfam" id="PF09335"/>
    </source>
</evidence>
<dbReference type="PANTHER" id="PTHR42709">
    <property type="entry name" value="ALKALINE PHOSPHATASE LIKE PROTEIN"/>
    <property type="match status" value="1"/>
</dbReference>
<evidence type="ECO:0000256" key="1">
    <source>
        <dbReference type="SAM" id="Phobius"/>
    </source>
</evidence>
<comment type="caution">
    <text evidence="3">The sequence shown here is derived from an EMBL/GenBank/DDBJ whole genome shotgun (WGS) entry which is preliminary data.</text>
</comment>
<name>A0A9E4ZWY7_9EURY</name>
<dbReference type="Pfam" id="PF09335">
    <property type="entry name" value="VTT_dom"/>
    <property type="match status" value="1"/>
</dbReference>
<feature type="transmembrane region" description="Helical" evidence="1">
    <location>
        <begin position="82"/>
        <end position="106"/>
    </location>
</feature>
<dbReference type="AlphaFoldDB" id="A0A9E4ZWY7"/>
<feature type="transmembrane region" description="Helical" evidence="1">
    <location>
        <begin position="12"/>
        <end position="32"/>
    </location>
</feature>
<sequence>MQNKINLETRIGIKGILLTSAILILLLISFVLFGDPLDNWTNSFFQSEPSNLIASLVIGSLLSIDVIAPVPSSILSTAGGYFLGFIGGTIISLVGMTISCLIGYWIGAKFGRAAVLRLVDTKEISGFESLQKKYGDWIIIISRSVPLLAETSVLFAGIGRMKFNRFISMVTISNLGISMVYAAVGLIRRILIHFCLLLQLL</sequence>
<dbReference type="Proteomes" id="UP001068021">
    <property type="component" value="Unassembled WGS sequence"/>
</dbReference>
<dbReference type="InterPro" id="IPR051311">
    <property type="entry name" value="DedA_domain"/>
</dbReference>